<dbReference type="OrthoDB" id="24360at2"/>
<feature type="domain" description="CRISPR type III-associated protein" evidence="7">
    <location>
        <begin position="10"/>
        <end position="323"/>
    </location>
</feature>
<evidence type="ECO:0000256" key="1">
    <source>
        <dbReference type="ARBA" id="ARBA00003088"/>
    </source>
</evidence>
<proteinExistence type="inferred from homology"/>
<dbReference type="Pfam" id="PF03787">
    <property type="entry name" value="RAMPs"/>
    <property type="match status" value="1"/>
</dbReference>
<gene>
    <name evidence="8" type="ORF">SAMN02745116_01384</name>
</gene>
<name>A0A1T4NE18_9ENTE</name>
<dbReference type="GO" id="GO:0051607">
    <property type="term" value="P:defense response to virus"/>
    <property type="evidence" value="ECO:0007669"/>
    <property type="project" value="UniProtKB-KW"/>
</dbReference>
<dbReference type="RefSeq" id="WP_078807319.1">
    <property type="nucleotide sequence ID" value="NZ_FUXI01000014.1"/>
</dbReference>
<dbReference type="PANTHER" id="PTHR38007">
    <property type="entry name" value="CRISPR SYSTEM CMS PROTEIN CSM5"/>
    <property type="match status" value="1"/>
</dbReference>
<evidence type="ECO:0000313" key="8">
    <source>
        <dbReference type="EMBL" id="SJZ77018.1"/>
    </source>
</evidence>
<protein>
    <recommendedName>
        <fullName evidence="3">CRISPR system Cms protein Csm5</fullName>
    </recommendedName>
    <alternativeName>
        <fullName evidence="6">CRISPR type III A-associated protein Csm5</fullName>
    </alternativeName>
</protein>
<dbReference type="Proteomes" id="UP000190328">
    <property type="component" value="Unassembled WGS sequence"/>
</dbReference>
<comment type="function">
    <text evidence="1">This subunit might be involved in maturation of a crRNA intermediate to its mature form.</text>
</comment>
<evidence type="ECO:0000256" key="4">
    <source>
        <dbReference type="ARBA" id="ARBA00022884"/>
    </source>
</evidence>
<keyword evidence="9" id="KW-1185">Reference proteome</keyword>
<evidence type="ECO:0000313" key="9">
    <source>
        <dbReference type="Proteomes" id="UP000190328"/>
    </source>
</evidence>
<dbReference type="PANTHER" id="PTHR38007:SF1">
    <property type="entry name" value="CRISPR SYSTEM CMS PROTEIN CSM5"/>
    <property type="match status" value="1"/>
</dbReference>
<keyword evidence="5" id="KW-0051">Antiviral defense</keyword>
<evidence type="ECO:0000256" key="6">
    <source>
        <dbReference type="ARBA" id="ARBA00031720"/>
    </source>
</evidence>
<reference evidence="8 9" key="1">
    <citation type="submission" date="2017-02" db="EMBL/GenBank/DDBJ databases">
        <authorList>
            <person name="Peterson S.W."/>
        </authorList>
    </citation>
    <scope>NUCLEOTIDE SEQUENCE [LARGE SCALE GENOMIC DNA]</scope>
    <source>
        <strain evidence="8 9">ATCC BAA-1030</strain>
    </source>
</reference>
<dbReference type="InterPro" id="IPR010173">
    <property type="entry name" value="CRISPR-assoc_Csm5"/>
</dbReference>
<dbReference type="STRING" id="263852.SAMN02745116_01384"/>
<sequence>MTLKQYTFKLLTLAPVHVGSGENYSKKEVFFDGQKIYFPDLGEMYKVFCENGLEREFERFLQNGDTLSDFLLTKTTVKEKIKAISKISSSYPWALKKNKQGKLILPRMNVVAAQIKDPFGNPYIPGSSLKGALRNIILQYLIVEKRKENPEEIRKMMELSLKEKSDKEFTRQFLQTLILDGKNEPDAKYDIMKGVIVSDSKPLKKSSLIMVQKFDKLGKGTREGDNGHEISTFRQAIKPEVEVEFSITIDTSVYKDQEVALNLAEFFKKRNYRRCGEEETFESSRFELFVKSLNHQYTKEYLRKFELKNLDNIKKNTIYLGGGSGFLTKTIWMSLLDELDRFDKVERILDGQFSARRAKVYRDENRIVRKDLDGESVPQVIKIGKNKGKDNIAYVVEDRLHHGASPRNVKLVQYNGREYEMGKCCFIIKECEKR</sequence>
<organism evidence="8 9">
    <name type="scientific">Pilibacter termitis</name>
    <dbReference type="NCBI Taxonomy" id="263852"/>
    <lineage>
        <taxon>Bacteria</taxon>
        <taxon>Bacillati</taxon>
        <taxon>Bacillota</taxon>
        <taxon>Bacilli</taxon>
        <taxon>Lactobacillales</taxon>
        <taxon>Enterococcaceae</taxon>
        <taxon>Pilibacter</taxon>
    </lineage>
</organism>
<evidence type="ECO:0000256" key="5">
    <source>
        <dbReference type="ARBA" id="ARBA00023118"/>
    </source>
</evidence>
<keyword evidence="4" id="KW-0694">RNA-binding</keyword>
<evidence type="ECO:0000259" key="7">
    <source>
        <dbReference type="Pfam" id="PF03787"/>
    </source>
</evidence>
<accession>A0A1T4NE18</accession>
<evidence type="ECO:0000256" key="2">
    <source>
        <dbReference type="ARBA" id="ARBA00006680"/>
    </source>
</evidence>
<dbReference type="EMBL" id="FUXI01000014">
    <property type="protein sequence ID" value="SJZ77018.1"/>
    <property type="molecule type" value="Genomic_DNA"/>
</dbReference>
<evidence type="ECO:0000256" key="3">
    <source>
        <dbReference type="ARBA" id="ARBA00016113"/>
    </source>
</evidence>
<dbReference type="NCBIfam" id="TIGR01899">
    <property type="entry name" value="cas_TM1807_csm5"/>
    <property type="match status" value="1"/>
</dbReference>
<comment type="similarity">
    <text evidence="2">Belongs to the CRISPR-associated Csm5 family.</text>
</comment>
<dbReference type="GO" id="GO:0003723">
    <property type="term" value="F:RNA binding"/>
    <property type="evidence" value="ECO:0007669"/>
    <property type="project" value="UniProtKB-KW"/>
</dbReference>
<dbReference type="InterPro" id="IPR005537">
    <property type="entry name" value="RAMP_III_fam"/>
</dbReference>
<dbReference type="AlphaFoldDB" id="A0A1T4NE18"/>